<dbReference type="SUPFAM" id="SSF57196">
    <property type="entry name" value="EGF/Laminin"/>
    <property type="match status" value="2"/>
</dbReference>
<evidence type="ECO:0000256" key="8">
    <source>
        <dbReference type="ARBA" id="ARBA00023157"/>
    </source>
</evidence>
<protein>
    <submittedName>
        <fullName evidence="18">Vitellogenin receptor isoform X1</fullName>
    </submittedName>
</protein>
<reference evidence="18" key="2">
    <citation type="submission" date="2025-08" db="UniProtKB">
        <authorList>
            <consortium name="RefSeq"/>
        </authorList>
    </citation>
    <scope>IDENTIFICATION</scope>
</reference>
<dbReference type="PROSITE" id="PS01187">
    <property type="entry name" value="EGF_CA"/>
    <property type="match status" value="1"/>
</dbReference>
<evidence type="ECO:0000259" key="16">
    <source>
        <dbReference type="PROSITE" id="PS50026"/>
    </source>
</evidence>
<dbReference type="InterPro" id="IPR000152">
    <property type="entry name" value="EGF-type_Asp/Asn_hydroxyl_site"/>
</dbReference>
<keyword evidence="4 14" id="KW-0812">Transmembrane</keyword>
<dbReference type="InterPro" id="IPR023415">
    <property type="entry name" value="LDLR_class-A_CS"/>
</dbReference>
<keyword evidence="3" id="KW-0254">Endocytosis</keyword>
<feature type="repeat" description="LDL-receptor class B" evidence="13">
    <location>
        <begin position="432"/>
        <end position="475"/>
    </location>
</feature>
<dbReference type="SUPFAM" id="SSF63825">
    <property type="entry name" value="YWTD domain"/>
    <property type="match status" value="3"/>
</dbReference>
<feature type="transmembrane region" description="Helical" evidence="14">
    <location>
        <begin position="1684"/>
        <end position="1705"/>
    </location>
</feature>
<keyword evidence="2 11" id="KW-0245">EGF-like domain</keyword>
<evidence type="ECO:0000256" key="2">
    <source>
        <dbReference type="ARBA" id="ARBA00022536"/>
    </source>
</evidence>
<feature type="disulfide bond" evidence="12">
    <location>
        <begin position="1083"/>
        <end position="1098"/>
    </location>
</feature>
<keyword evidence="8 12" id="KW-1015">Disulfide bond</keyword>
<feature type="disulfide bond" evidence="12">
    <location>
        <begin position="1064"/>
        <end position="1076"/>
    </location>
</feature>
<dbReference type="CDD" id="cd00054">
    <property type="entry name" value="EGF_CA"/>
    <property type="match status" value="1"/>
</dbReference>
<evidence type="ECO:0000256" key="12">
    <source>
        <dbReference type="PROSITE-ProRule" id="PRU00124"/>
    </source>
</evidence>
<evidence type="ECO:0000256" key="5">
    <source>
        <dbReference type="ARBA" id="ARBA00022737"/>
    </source>
</evidence>
<gene>
    <name evidence="18" type="primary">LOC112050264</name>
</gene>
<keyword evidence="9 18" id="KW-0675">Receptor</keyword>
<keyword evidence="5" id="KW-0677">Repeat</keyword>
<dbReference type="CDD" id="cd00112">
    <property type="entry name" value="LDLa"/>
    <property type="match status" value="11"/>
</dbReference>
<dbReference type="SMART" id="SM00179">
    <property type="entry name" value="EGF_CA"/>
    <property type="match status" value="2"/>
</dbReference>
<feature type="disulfide bond" evidence="12">
    <location>
        <begin position="962"/>
        <end position="977"/>
    </location>
</feature>
<evidence type="ECO:0000256" key="3">
    <source>
        <dbReference type="ARBA" id="ARBA00022583"/>
    </source>
</evidence>
<accession>A0ABM3LYG9</accession>
<keyword evidence="17" id="KW-1185">Reference proteome</keyword>
<feature type="domain" description="EGF-like" evidence="16">
    <location>
        <begin position="1323"/>
        <end position="1361"/>
    </location>
</feature>
<keyword evidence="10" id="KW-0325">Glycoprotein</keyword>
<evidence type="ECO:0000256" key="13">
    <source>
        <dbReference type="PROSITE-ProRule" id="PRU00461"/>
    </source>
</evidence>
<dbReference type="PROSITE" id="PS01186">
    <property type="entry name" value="EGF_2"/>
    <property type="match status" value="2"/>
</dbReference>
<feature type="disulfide bond" evidence="12">
    <location>
        <begin position="1110"/>
        <end position="1128"/>
    </location>
</feature>
<dbReference type="InterPro" id="IPR036055">
    <property type="entry name" value="LDL_receptor-like_sf"/>
</dbReference>
<sequence length="1811" mass="201492">MAILLCVVSWLALCSAHFVDDMQTFEPECLTEGAFTCLTGGCVPQEKYCDGNYDCEDGSDENFCLNHRPDEQYCNDTHQFLCADGLKCLPSAWVCNDEVDCKDGSDEANCPTTVLSDNTNSMCKGFSCDSKRCISSFWKCDGYYDCDDKTDEDVKNTCRHVLHSKTLHDLYLHDLSYCENRGRYSCLDKSFCLPPEHMCDGIKDCKDGSDEGAFCDRWHTMCKNFTCPQNAECKPQRTAATCLCETYKRYNSTSKQCEETDHCMEEKPVCSHMCQNKGDHFLCTCDQGYTTDIAKYLCFAPDPEALLFFNTRNDIRYVSVKSKNEVTVTTGIKQAHAVSYDGKYLYWVEIAEGHQAIMRARLDDIKDSKQVIAALGLEDPGDIAIDYLGDNIYFSDVKRGIISACRSDGSACVTVRTRSRRPRFVTLDPRQGKMYWVDYHDREVIMHARMDGSDAEVLVDNVGSVVTGLALDAPNGRLYYVDQTIKVIRLEDKMIYSLFEEPLHHPYSLAVFENTVFWSDLTSYTIQSTDKIHGTNTNRNILLRLEVPVFDMHLYHPVLMQQAHNPCAQHDCSICLVTSNTSHVCACPDHMHMIDGRCEHIPGYRPQYLVVGGGAAFTRVLYNSVGNPETHGAHLDIGRVQAMAYDSNRDALYIYDGQHKSISHINMSDFMLGVTELLLYKGLENVVDMDYDFVSDTLYVLDAGRRVIEVLSLRNRHSALLYSFRDQEIPLSLCVMSDYGRMLVAVLESEEHNKVHIDTMGLDGTKREHLLLNNVIGPNVRLRYSQEMNVVYVADEGSGVIDVIHPEGISISGAGRDIFSEVPSPVASLAVSDTHVFWTDRQSARLYWASVHEASHKMHQIRRMELSIFPNQTHLHILTTSPPPGSKNPYRHHKCSQSPTPCSHVCLQAPHTPHAEVSSMGYTCRCPPGFLTFDQCMEFVECRPEEIYCHRSVQCFAAEKKCDGVKDCMFGEDEEGCEAVTKKPDTCPADKTDCNGVCIPKTQECQSVSKAPIAPVSKPLKCDSEEFRCADNSACVDRSLACDGHSDCADGSDEHPDACDVRSCMHTEFMCASGKCIPITWKCDRNEDCADGSDEVGCDTKSCPSGTFECGNGSCVAVYKRCDGKSDCADHADEDGCDLTDFIEVSEHVITCSPWEHACERNRTMCLPLTARCNGRVDCPGGTDEDGCDFHCGGAGSDLFPCRQEYKCVRRGRVCNGRRDCSDGSDETFEACVKVGKTMPLPIHHPVRADNCSSGYRCDDSQCVEWTQVCDNSTDCVDASDEGALCAKSCQRDTCQQACHATPRGPACSCSRGYAAHGSTCRDVDECEQRPCSHACHNTMGSFACSCHRGYALRLDGRSCKALHGPFSVLYTAGHSIWSMTHHLHNKPLRTDILGINDLDVDVRNEKVYVTLGQSSMLLKLNLSKENPHSDEITHIGVPDKVALDWITGNVYFVDATPSAGCVRVCHFQRRRCARLQELSLHTTVTALSVDPANRVMFYCTRAGHETALHSASLSGRNVTLVAKLGACSGLATDSFSRILYIASNHPSGILEITYDGTPKTSFGFTSKGLHSPHGMALFEDHVYFLSGSRLSRCMLFGAKVCDSYDHINATNFAVRHESVQRDDVTDDCEANVCANVCVLGPTGPECVCHDGSVSNDGTCPLVKTAELALFNGWTYQEYKSHSVSYALVAAVLVLFALYLALFVYQHFVKRRSDADYMQVRYKNAADSVTQNPSPFIEIPDSAGYNLGSDSAHEFVNPLQFVRSHWQDSFYKKKPIGTAGLMFDRQQNLSDTESDLDVKETRAMIINKLKD</sequence>
<feature type="disulfide bond" evidence="12">
    <location>
        <begin position="49"/>
        <end position="64"/>
    </location>
</feature>
<dbReference type="PROSITE" id="PS50026">
    <property type="entry name" value="EGF_3"/>
    <property type="match status" value="1"/>
</dbReference>
<dbReference type="SMART" id="SM00135">
    <property type="entry name" value="LY"/>
    <property type="match status" value="8"/>
</dbReference>
<dbReference type="InterPro" id="IPR011042">
    <property type="entry name" value="6-blade_b-propeller_TolB-like"/>
</dbReference>
<feature type="signal peptide" evidence="15">
    <location>
        <begin position="1"/>
        <end position="16"/>
    </location>
</feature>
<dbReference type="PROSITE" id="PS00010">
    <property type="entry name" value="ASX_HYDROXYL"/>
    <property type="match status" value="1"/>
</dbReference>
<evidence type="ECO:0000256" key="15">
    <source>
        <dbReference type="SAM" id="SignalP"/>
    </source>
</evidence>
<evidence type="ECO:0000313" key="17">
    <source>
        <dbReference type="Proteomes" id="UP001652582"/>
    </source>
</evidence>
<keyword evidence="6 14" id="KW-1133">Transmembrane helix</keyword>
<feature type="disulfide bond" evidence="12">
    <location>
        <begin position="1122"/>
        <end position="1137"/>
    </location>
</feature>
<dbReference type="SMART" id="SM00181">
    <property type="entry name" value="EGF"/>
    <property type="match status" value="7"/>
</dbReference>
<dbReference type="Proteomes" id="UP001652582">
    <property type="component" value="Chromosome 2"/>
</dbReference>
<dbReference type="PROSITE" id="PS01209">
    <property type="entry name" value="LDLRA_1"/>
    <property type="match status" value="6"/>
</dbReference>
<dbReference type="PRINTS" id="PR00261">
    <property type="entry name" value="LDLRECEPTOR"/>
</dbReference>
<dbReference type="InterPro" id="IPR000742">
    <property type="entry name" value="EGF"/>
</dbReference>
<evidence type="ECO:0000313" key="18">
    <source>
        <dbReference type="RefSeq" id="XP_052744120.1"/>
    </source>
</evidence>
<evidence type="ECO:0000256" key="4">
    <source>
        <dbReference type="ARBA" id="ARBA00022692"/>
    </source>
</evidence>
<dbReference type="SUPFAM" id="SSF57424">
    <property type="entry name" value="LDL receptor-like module"/>
    <property type="match status" value="11"/>
</dbReference>
<name>A0ABM3LYG9_BICAN</name>
<keyword evidence="7 14" id="KW-0472">Membrane</keyword>
<evidence type="ECO:0000256" key="6">
    <source>
        <dbReference type="ARBA" id="ARBA00022989"/>
    </source>
</evidence>
<evidence type="ECO:0000256" key="11">
    <source>
        <dbReference type="PROSITE-ProRule" id="PRU00076"/>
    </source>
</evidence>
<dbReference type="InterPro" id="IPR002172">
    <property type="entry name" value="LDrepeatLR_classA_rpt"/>
</dbReference>
<dbReference type="Gene3D" id="2.10.25.10">
    <property type="entry name" value="Laminin"/>
    <property type="match status" value="3"/>
</dbReference>
<reference evidence="17" key="1">
    <citation type="submission" date="2025-05" db="UniProtKB">
        <authorList>
            <consortium name="RefSeq"/>
        </authorList>
    </citation>
    <scope>NUCLEOTIDE SEQUENCE [LARGE SCALE GENOMIC DNA]</scope>
</reference>
<dbReference type="Gene3D" id="4.10.400.10">
    <property type="entry name" value="Low-density Lipoprotein Receptor"/>
    <property type="match status" value="10"/>
</dbReference>
<comment type="subcellular location">
    <subcellularLocation>
        <location evidence="1">Membrane</location>
        <topology evidence="1">Single-pass membrane protein</topology>
    </subcellularLocation>
</comment>
<dbReference type="Pfam" id="PF00057">
    <property type="entry name" value="Ldl_recept_a"/>
    <property type="match status" value="8"/>
</dbReference>
<evidence type="ECO:0000256" key="9">
    <source>
        <dbReference type="ARBA" id="ARBA00023170"/>
    </source>
</evidence>
<feature type="disulfide bond" evidence="12">
    <location>
        <begin position="128"/>
        <end position="146"/>
    </location>
</feature>
<keyword evidence="15" id="KW-0732">Signal</keyword>
<dbReference type="GeneID" id="112050264"/>
<dbReference type="Pfam" id="PF07645">
    <property type="entry name" value="EGF_CA"/>
    <property type="match status" value="1"/>
</dbReference>
<dbReference type="InterPro" id="IPR049883">
    <property type="entry name" value="NOTCH1_EGF-like"/>
</dbReference>
<dbReference type="PANTHER" id="PTHR22722:SF14">
    <property type="entry name" value="MEGALIN, ISOFORM A"/>
    <property type="match status" value="1"/>
</dbReference>
<dbReference type="InterPro" id="IPR001881">
    <property type="entry name" value="EGF-like_Ca-bd_dom"/>
</dbReference>
<dbReference type="PROSITE" id="PS50068">
    <property type="entry name" value="LDLRA_2"/>
    <property type="match status" value="11"/>
</dbReference>
<evidence type="ECO:0000256" key="10">
    <source>
        <dbReference type="ARBA" id="ARBA00023180"/>
    </source>
</evidence>
<comment type="caution">
    <text evidence="11">Lacks conserved residue(s) required for the propagation of feature annotation.</text>
</comment>
<dbReference type="PANTHER" id="PTHR22722">
    <property type="entry name" value="LOW-DENSITY LIPOPROTEIN RECEPTOR-RELATED PROTEIN 2-RELATED"/>
    <property type="match status" value="1"/>
</dbReference>
<feature type="disulfide bond" evidence="12">
    <location>
        <begin position="1258"/>
        <end position="1276"/>
    </location>
</feature>
<organism evidence="17 18">
    <name type="scientific">Bicyclus anynana</name>
    <name type="common">Squinting bush brown butterfly</name>
    <dbReference type="NCBI Taxonomy" id="110368"/>
    <lineage>
        <taxon>Eukaryota</taxon>
        <taxon>Metazoa</taxon>
        <taxon>Ecdysozoa</taxon>
        <taxon>Arthropoda</taxon>
        <taxon>Hexapoda</taxon>
        <taxon>Insecta</taxon>
        <taxon>Pterygota</taxon>
        <taxon>Neoptera</taxon>
        <taxon>Endopterygota</taxon>
        <taxon>Lepidoptera</taxon>
        <taxon>Glossata</taxon>
        <taxon>Ditrysia</taxon>
        <taxon>Papilionoidea</taxon>
        <taxon>Nymphalidae</taxon>
        <taxon>Satyrinae</taxon>
        <taxon>Satyrini</taxon>
        <taxon>Mycalesina</taxon>
        <taxon>Bicyclus</taxon>
    </lineage>
</organism>
<dbReference type="InterPro" id="IPR051221">
    <property type="entry name" value="LDLR-related"/>
</dbReference>
<feature type="disulfide bond" evidence="12">
    <location>
        <begin position="37"/>
        <end position="55"/>
    </location>
</feature>
<feature type="chain" id="PRO_5045275419" evidence="15">
    <location>
        <begin position="17"/>
        <end position="1811"/>
    </location>
</feature>
<evidence type="ECO:0000256" key="7">
    <source>
        <dbReference type="ARBA" id="ARBA00023136"/>
    </source>
</evidence>
<evidence type="ECO:0000256" key="14">
    <source>
        <dbReference type="SAM" id="Phobius"/>
    </source>
</evidence>
<dbReference type="InterPro" id="IPR000033">
    <property type="entry name" value="LDLR_classB_rpt"/>
</dbReference>
<dbReference type="InterPro" id="IPR018097">
    <property type="entry name" value="EGF_Ca-bd_CS"/>
</dbReference>
<evidence type="ECO:0000256" key="1">
    <source>
        <dbReference type="ARBA" id="ARBA00004167"/>
    </source>
</evidence>
<proteinExistence type="predicted"/>
<feature type="disulfide bond" evidence="12">
    <location>
        <begin position="95"/>
        <end position="110"/>
    </location>
</feature>
<feature type="disulfide bond" evidence="12">
    <location>
        <begin position="1103"/>
        <end position="1115"/>
    </location>
</feature>
<dbReference type="PROSITE" id="PS51120">
    <property type="entry name" value="LDLRB"/>
    <property type="match status" value="1"/>
</dbReference>
<feature type="disulfide bond" evidence="12">
    <location>
        <begin position="1071"/>
        <end position="1089"/>
    </location>
</feature>
<dbReference type="Gene3D" id="2.120.10.30">
    <property type="entry name" value="TolB, C-terminal domain"/>
    <property type="match status" value="3"/>
</dbReference>
<dbReference type="SMART" id="SM00192">
    <property type="entry name" value="LDLa"/>
    <property type="match status" value="11"/>
</dbReference>
<feature type="disulfide bond" evidence="12">
    <location>
        <begin position="1173"/>
        <end position="1188"/>
    </location>
</feature>
<dbReference type="RefSeq" id="XP_052744120.1">
    <property type="nucleotide sequence ID" value="XM_052888160.1"/>
</dbReference>